<comment type="subcellular location">
    <subcellularLocation>
        <location evidence="1">Nucleus</location>
    </subcellularLocation>
</comment>
<evidence type="ECO:0000259" key="8">
    <source>
        <dbReference type="SMART" id="SM01031"/>
    </source>
</evidence>
<evidence type="ECO:0000256" key="1">
    <source>
        <dbReference type="ARBA" id="ARBA00004123"/>
    </source>
</evidence>
<dbReference type="SMART" id="SM01030">
    <property type="entry name" value="BHD_1"/>
    <property type="match status" value="1"/>
</dbReference>
<dbReference type="GO" id="GO:0000111">
    <property type="term" value="C:nucleotide-excision repair factor 2 complex"/>
    <property type="evidence" value="ECO:0007669"/>
    <property type="project" value="TreeGrafter"/>
</dbReference>
<dbReference type="SUPFAM" id="SSF54001">
    <property type="entry name" value="Cysteine proteinases"/>
    <property type="match status" value="1"/>
</dbReference>
<dbReference type="SMART" id="SM01031">
    <property type="entry name" value="BHD_2"/>
    <property type="match status" value="1"/>
</dbReference>
<sequence>MAPGRPMKGNAKRARSIARHLKRPRNEDVPDVYQGLLEEASMSSTSQASLESDRPLKKRRFTKKKASNFATPTLLKSQQLDDLMSPATHIKDNSDLHVDGRRLQTVLDDYSDSNDSDMEWEDVDLHPQAQSDEGAQNEEPNVVDISIVLGAEQNALERRRPKRKGITAAERSLRLDIHKMHVSCLIYHAYLRNSWCNDCEAQAVLKALIPPKIVTLLLPDPEWPQMRMSQSFREGLNTLKIFWNSTFRINAQGMYRPRWYTSGQDTQPVISSQSGDPPMDRGLFRDAALRLNGSQDIGAQLLCTLLRAIGVEARLVCSLQCLPITAGLPQTAASSPLNGKETVYLDTATDIKRPSQEDQELQPTPNKSLSTSTPIKRISRIGRPTQAATTIDKGKAPKITAIPKSKPLVKPHYPVFWVEAFDAAHQRWISVDPLATFTLDKPMRLEPPLQSHSNVMTYVIAYEEDGTARDVTRRYAKAYNAKTRKTRVENTDGGIDWLRQVMKPFKRSKPLDRDQLEDAALARQEAAEGLPKNIQDFKDHPVYVLERHLRRNEVLYPKNEVGKVNVGSALSKKIESVFRRTNVHVVRSADKWYRLGREVIPGEQPLKHALPRPKGGMARDENDSDDNPISEIGLYAAYQTKLYVPPPVVRGRIPKNTFGNLDIYTPTMVPPGGIHILHADASKAARIVGVDYADAVTGFSFHGRVGTAVIQGCVIAAEYREAVETVIDGLAYAQEKVEMSKRVSHALYLWRRFHLGLKIVERVKAYASDEEHVDVQAQIDVTELQQAAHDATEARYVEAYEGGGFFPGEAGDEEMALPTSHRASSRLIDNHEDNIEEEAANDNVLNDEDEDIGGGFLPDEIQHDSGGFFPDVNVTYDGGSILKESESGPARMHLTSRMEEPVRSHEHSTNDSLRSHTQYTDPKPSKPDEHAADASVTSTLPLQDNSALQPEKTGNPMADQVLTDQTQTGKDTLMSGALDISYLHFGPNVTLCRENNTEELGPERSDLHSPEAKEYEDSGSTTFPRSNPKEEHMPVSSPPDSDQGSLLSHDPEDEDAEPEWLY</sequence>
<evidence type="ECO:0000256" key="4">
    <source>
        <dbReference type="ARBA" id="ARBA00023204"/>
    </source>
</evidence>
<feature type="compositionally biased region" description="Basic and acidic residues" evidence="6">
    <location>
        <begin position="896"/>
        <end position="909"/>
    </location>
</feature>
<feature type="compositionally biased region" description="Basic and acidic residues" evidence="6">
    <location>
        <begin position="923"/>
        <end position="932"/>
    </location>
</feature>
<dbReference type="GO" id="GO:0005737">
    <property type="term" value="C:cytoplasm"/>
    <property type="evidence" value="ECO:0007669"/>
    <property type="project" value="TreeGrafter"/>
</dbReference>
<dbReference type="SMART" id="SM01032">
    <property type="entry name" value="BHD_3"/>
    <property type="match status" value="1"/>
</dbReference>
<evidence type="ECO:0000256" key="3">
    <source>
        <dbReference type="ARBA" id="ARBA00022763"/>
    </source>
</evidence>
<keyword evidence="11" id="KW-1185">Reference proteome</keyword>
<dbReference type="Gene3D" id="2.20.20.110">
    <property type="entry name" value="Rad4, beta-hairpin domain BHD1"/>
    <property type="match status" value="1"/>
</dbReference>
<reference evidence="10" key="1">
    <citation type="journal article" date="2020" name="Stud. Mycol.">
        <title>101 Dothideomycetes genomes: a test case for predicting lifestyles and emergence of pathogens.</title>
        <authorList>
            <person name="Haridas S."/>
            <person name="Albert R."/>
            <person name="Binder M."/>
            <person name="Bloem J."/>
            <person name="Labutti K."/>
            <person name="Salamov A."/>
            <person name="Andreopoulos B."/>
            <person name="Baker S."/>
            <person name="Barry K."/>
            <person name="Bills G."/>
            <person name="Bluhm B."/>
            <person name="Cannon C."/>
            <person name="Castanera R."/>
            <person name="Culley D."/>
            <person name="Daum C."/>
            <person name="Ezra D."/>
            <person name="Gonzalez J."/>
            <person name="Henrissat B."/>
            <person name="Kuo A."/>
            <person name="Liang C."/>
            <person name="Lipzen A."/>
            <person name="Lutzoni F."/>
            <person name="Magnuson J."/>
            <person name="Mondo S."/>
            <person name="Nolan M."/>
            <person name="Ohm R."/>
            <person name="Pangilinan J."/>
            <person name="Park H.-J."/>
            <person name="Ramirez L."/>
            <person name="Alfaro M."/>
            <person name="Sun H."/>
            <person name="Tritt A."/>
            <person name="Yoshinaga Y."/>
            <person name="Zwiers L.-H."/>
            <person name="Turgeon B."/>
            <person name="Goodwin S."/>
            <person name="Spatafora J."/>
            <person name="Crous P."/>
            <person name="Grigoriev I."/>
        </authorList>
    </citation>
    <scope>NUCLEOTIDE SEQUENCE</scope>
    <source>
        <strain evidence="10">CBS 121739</strain>
    </source>
</reference>
<dbReference type="InterPro" id="IPR036985">
    <property type="entry name" value="Transglutaminase-like_sf"/>
</dbReference>
<evidence type="ECO:0000256" key="6">
    <source>
        <dbReference type="SAM" id="MobiDB-lite"/>
    </source>
</evidence>
<evidence type="ECO:0000256" key="2">
    <source>
        <dbReference type="ARBA" id="ARBA00009525"/>
    </source>
</evidence>
<feature type="compositionally biased region" description="Acidic residues" evidence="6">
    <location>
        <begin position="1051"/>
        <end position="1062"/>
    </location>
</feature>
<evidence type="ECO:0000313" key="10">
    <source>
        <dbReference type="EMBL" id="KAF2760313.1"/>
    </source>
</evidence>
<dbReference type="InterPro" id="IPR042488">
    <property type="entry name" value="Rad4_BHD3_sf"/>
</dbReference>
<dbReference type="InterPro" id="IPR018326">
    <property type="entry name" value="Rad4_beta-hairpin_dom1"/>
</dbReference>
<feature type="compositionally biased region" description="Basic and acidic residues" evidence="6">
    <location>
        <begin position="1001"/>
        <end position="1016"/>
    </location>
</feature>
<dbReference type="GO" id="GO:0006298">
    <property type="term" value="P:mismatch repair"/>
    <property type="evidence" value="ECO:0007669"/>
    <property type="project" value="TreeGrafter"/>
</dbReference>
<protein>
    <submittedName>
        <fullName evidence="10">Rad4-domain-containing protein</fullName>
    </submittedName>
</protein>
<name>A0A6A6WC79_9PEZI</name>
<dbReference type="Proteomes" id="UP000799437">
    <property type="component" value="Unassembled WGS sequence"/>
</dbReference>
<dbReference type="EMBL" id="ML996568">
    <property type="protein sequence ID" value="KAF2760313.1"/>
    <property type="molecule type" value="Genomic_DNA"/>
</dbReference>
<accession>A0A6A6WC79</accession>
<feature type="domain" description="Rad4 beta-hairpin" evidence="9">
    <location>
        <begin position="653"/>
        <end position="727"/>
    </location>
</feature>
<feature type="compositionally biased region" description="Polar residues" evidence="6">
    <location>
        <begin position="361"/>
        <end position="373"/>
    </location>
</feature>
<evidence type="ECO:0000256" key="5">
    <source>
        <dbReference type="ARBA" id="ARBA00023242"/>
    </source>
</evidence>
<dbReference type="PANTHER" id="PTHR12135">
    <property type="entry name" value="DNA REPAIR PROTEIN XP-C / RAD4"/>
    <property type="match status" value="1"/>
</dbReference>
<evidence type="ECO:0000259" key="9">
    <source>
        <dbReference type="SMART" id="SM01032"/>
    </source>
</evidence>
<dbReference type="Gene3D" id="3.30.60.290">
    <property type="entry name" value="Rad4, beta-hairpin domain BHD2"/>
    <property type="match status" value="1"/>
</dbReference>
<dbReference type="InterPro" id="IPR018327">
    <property type="entry name" value="BHD_2"/>
</dbReference>
<feature type="compositionally biased region" description="Polar residues" evidence="6">
    <location>
        <begin position="41"/>
        <end position="50"/>
    </location>
</feature>
<feature type="region of interest" description="Disordered" evidence="6">
    <location>
        <begin position="998"/>
        <end position="1062"/>
    </location>
</feature>
<feature type="domain" description="Rad4 beta-hairpin" evidence="8">
    <location>
        <begin position="586"/>
        <end position="646"/>
    </location>
</feature>
<dbReference type="AlphaFoldDB" id="A0A6A6WC79"/>
<feature type="domain" description="Rad4 beta-hairpin" evidence="7">
    <location>
        <begin position="526"/>
        <end position="584"/>
    </location>
</feature>
<organism evidence="10 11">
    <name type="scientific">Pseudovirgaria hyperparasitica</name>
    <dbReference type="NCBI Taxonomy" id="470096"/>
    <lineage>
        <taxon>Eukaryota</taxon>
        <taxon>Fungi</taxon>
        <taxon>Dikarya</taxon>
        <taxon>Ascomycota</taxon>
        <taxon>Pezizomycotina</taxon>
        <taxon>Dothideomycetes</taxon>
        <taxon>Dothideomycetes incertae sedis</taxon>
        <taxon>Acrospermales</taxon>
        <taxon>Acrospermaceae</taxon>
        <taxon>Pseudovirgaria</taxon>
    </lineage>
</organism>
<dbReference type="InterPro" id="IPR018328">
    <property type="entry name" value="Rad4_beta-hairpin_dom3"/>
</dbReference>
<dbReference type="GO" id="GO:0003697">
    <property type="term" value="F:single-stranded DNA binding"/>
    <property type="evidence" value="ECO:0007669"/>
    <property type="project" value="TreeGrafter"/>
</dbReference>
<gene>
    <name evidence="10" type="ORF">EJ05DRAFT_474205</name>
</gene>
<dbReference type="RefSeq" id="XP_033602764.1">
    <property type="nucleotide sequence ID" value="XM_033743554.1"/>
</dbReference>
<feature type="region of interest" description="Disordered" evidence="6">
    <location>
        <begin position="1"/>
        <end position="64"/>
    </location>
</feature>
<dbReference type="Pfam" id="PF10405">
    <property type="entry name" value="BHD_3"/>
    <property type="match status" value="1"/>
</dbReference>
<feature type="region of interest" description="Disordered" evidence="6">
    <location>
        <begin position="351"/>
        <end position="373"/>
    </location>
</feature>
<dbReference type="GO" id="GO:0071942">
    <property type="term" value="C:XPC complex"/>
    <property type="evidence" value="ECO:0007669"/>
    <property type="project" value="TreeGrafter"/>
</dbReference>
<dbReference type="GeneID" id="54484608"/>
<feature type="region of interest" description="Disordered" evidence="6">
    <location>
        <begin position="605"/>
        <end position="624"/>
    </location>
</feature>
<dbReference type="InterPro" id="IPR038765">
    <property type="entry name" value="Papain-like_cys_pep_sf"/>
</dbReference>
<keyword evidence="5" id="KW-0539">Nucleus</keyword>
<dbReference type="Gene3D" id="3.30.70.2460">
    <property type="entry name" value="Rad4, beta-hairpin domain BHD3"/>
    <property type="match status" value="1"/>
</dbReference>
<dbReference type="PANTHER" id="PTHR12135:SF0">
    <property type="entry name" value="DNA REPAIR PROTEIN COMPLEMENTING XP-C CELLS"/>
    <property type="match status" value="1"/>
</dbReference>
<evidence type="ECO:0000313" key="11">
    <source>
        <dbReference type="Proteomes" id="UP000799437"/>
    </source>
</evidence>
<dbReference type="OrthoDB" id="300780at2759"/>
<dbReference type="Gene3D" id="3.90.260.10">
    <property type="entry name" value="Transglutaminase-like"/>
    <property type="match status" value="1"/>
</dbReference>
<dbReference type="Pfam" id="PF03835">
    <property type="entry name" value="Rad4"/>
    <property type="match status" value="1"/>
</dbReference>
<dbReference type="GO" id="GO:0006289">
    <property type="term" value="P:nucleotide-excision repair"/>
    <property type="evidence" value="ECO:0007669"/>
    <property type="project" value="InterPro"/>
</dbReference>
<feature type="compositionally biased region" description="Polar residues" evidence="6">
    <location>
        <begin position="935"/>
        <end position="948"/>
    </location>
</feature>
<feature type="compositionally biased region" description="Basic residues" evidence="6">
    <location>
        <begin position="10"/>
        <end position="23"/>
    </location>
</feature>
<dbReference type="GO" id="GO:0003684">
    <property type="term" value="F:damaged DNA binding"/>
    <property type="evidence" value="ECO:0007669"/>
    <property type="project" value="InterPro"/>
</dbReference>
<keyword evidence="4" id="KW-0234">DNA repair</keyword>
<evidence type="ECO:0000259" key="7">
    <source>
        <dbReference type="SMART" id="SM01030"/>
    </source>
</evidence>
<feature type="compositionally biased region" description="Polar residues" evidence="6">
    <location>
        <begin position="910"/>
        <end position="920"/>
    </location>
</feature>
<comment type="similarity">
    <text evidence="2">Belongs to the XPC family.</text>
</comment>
<keyword evidence="3" id="KW-0227">DNA damage</keyword>
<dbReference type="Pfam" id="PF10404">
    <property type="entry name" value="BHD_2"/>
    <property type="match status" value="1"/>
</dbReference>
<dbReference type="InterPro" id="IPR004583">
    <property type="entry name" value="DNA_repair_Rad4"/>
</dbReference>
<dbReference type="InterPro" id="IPR018325">
    <property type="entry name" value="Rad4/PNGase_transGLS-fold"/>
</dbReference>
<feature type="region of interest" description="Disordered" evidence="6">
    <location>
        <begin position="880"/>
        <end position="957"/>
    </location>
</feature>
<proteinExistence type="inferred from homology"/>
<dbReference type="Pfam" id="PF10403">
    <property type="entry name" value="BHD_1"/>
    <property type="match status" value="1"/>
</dbReference>